<comment type="caution">
    <text evidence="5">The sequence shown here is derived from an EMBL/GenBank/DDBJ whole genome shotgun (WGS) entry which is preliminary data.</text>
</comment>
<dbReference type="RefSeq" id="WP_057833694.1">
    <property type="nucleotide sequence ID" value="NZ_LLXZ01000010.1"/>
</dbReference>
<evidence type="ECO:0000256" key="1">
    <source>
        <dbReference type="ARBA" id="ARBA00022676"/>
    </source>
</evidence>
<dbReference type="NCBIfam" id="TIGR00696">
    <property type="entry name" value="wecG_tagA_cpsF"/>
    <property type="match status" value="1"/>
</dbReference>
<dbReference type="CDD" id="cd03801">
    <property type="entry name" value="GT4_PimA-like"/>
    <property type="match status" value="1"/>
</dbReference>
<dbReference type="Pfam" id="PF00534">
    <property type="entry name" value="Glycos_transf_1"/>
    <property type="match status" value="1"/>
</dbReference>
<evidence type="ECO:0000313" key="5">
    <source>
        <dbReference type="EMBL" id="KRR14835.1"/>
    </source>
</evidence>
<protein>
    <recommendedName>
        <fullName evidence="7">Polysaccharide biosynthesis protein GumH</fullName>
    </recommendedName>
</protein>
<evidence type="ECO:0000313" key="6">
    <source>
        <dbReference type="Proteomes" id="UP000050863"/>
    </source>
</evidence>
<gene>
    <name evidence="5" type="ORF">CQ12_28625</name>
</gene>
<evidence type="ECO:0008006" key="7">
    <source>
        <dbReference type="Google" id="ProtNLM"/>
    </source>
</evidence>
<reference evidence="5 6" key="1">
    <citation type="submission" date="2014-03" db="EMBL/GenBank/DDBJ databases">
        <title>Bradyrhizobium valentinum sp. nov., isolated from effective nodules of Lupinus mariae-josephae, a lupine endemic of basic-lime soils in Eastern Spain.</title>
        <authorList>
            <person name="Duran D."/>
            <person name="Rey L."/>
            <person name="Navarro A."/>
            <person name="Busquets A."/>
            <person name="Imperial J."/>
            <person name="Ruiz-Argueso T."/>
        </authorList>
    </citation>
    <scope>NUCLEOTIDE SEQUENCE [LARGE SCALE GENOMIC DNA]</scope>
    <source>
        <strain evidence="5 6">PAC68</strain>
    </source>
</reference>
<feature type="domain" description="Glycosyl transferase family 1" evidence="3">
    <location>
        <begin position="195"/>
        <end position="340"/>
    </location>
</feature>
<sequence length="631" mass="69727">MLIVHVVRQFFPSVGGLEDVVRELSRRQVEDGFAVRVVTLDRLFRPSAGSGEAKLPSYEIVDGVEVVRIPYRGSHRYPIAPRVLGFIRTADIVHVHGIDFFFDFLALTKVIHRRRLVVSTHGGFFHTSRSSLLKSIWFRTTTLMSMKGYAGVAAVSKADLQRFSHIRSAGLNLIENGVNVSKFVAAGSRYPIKHMVCIGRLSCNKRLDRLVAWVREVRQLDPEWSLTIAGRPWDHTAADIRDLISRSGQLEAISVIESPSDEQIRELIRQSSIFVSASEYEGFGLAAVEGLSAGLYPILSGIGAFESLVSSTGIGRLVDFDQPKVAAGAFVQQWMQVSERYEEVRNACLEAAKAYDWNAVTARYLALYRSVLGQPTRAILDVPIQTINRRGAFVYLERAIDNGSKGIVAFGNANLLNIAHAEPSVREALRRFMVLNDGIGTDIASRVLYGARFPDNLNGTDFIPYFLGRSVQGLRIFLLGAKPGIAAQAGAALKKKYPQHDVVGVEHGYGDLQSPGLLARIRSCRPSLILVGLGNPAQELWLAKNFDQTGCTLGFGVGALFDFLAGNVSRAPHWVRAARLEWVYRLCLEPRRLAARYLVGNPTFLASIIAHWWSGARGDENSEAMKLLGRL</sequence>
<feature type="domain" description="Glycosyltransferase subfamily 4-like N-terminal" evidence="4">
    <location>
        <begin position="14"/>
        <end position="181"/>
    </location>
</feature>
<dbReference type="SUPFAM" id="SSF53756">
    <property type="entry name" value="UDP-Glycosyltransferase/glycogen phosphorylase"/>
    <property type="match status" value="1"/>
</dbReference>
<proteinExistence type="predicted"/>
<keyword evidence="2" id="KW-0808">Transferase</keyword>
<name>A0A0R3MB72_9BRAD</name>
<dbReference type="InterPro" id="IPR004629">
    <property type="entry name" value="WecG_TagA_CpsF"/>
</dbReference>
<dbReference type="Gene3D" id="3.40.50.2000">
    <property type="entry name" value="Glycogen Phosphorylase B"/>
    <property type="match status" value="2"/>
</dbReference>
<dbReference type="OrthoDB" id="9771846at2"/>
<dbReference type="PANTHER" id="PTHR34136">
    <property type="match status" value="1"/>
</dbReference>
<accession>A0A0R3MB72</accession>
<dbReference type="GO" id="GO:0016758">
    <property type="term" value="F:hexosyltransferase activity"/>
    <property type="evidence" value="ECO:0007669"/>
    <property type="project" value="TreeGrafter"/>
</dbReference>
<dbReference type="Pfam" id="PF03808">
    <property type="entry name" value="Glyco_tran_WecG"/>
    <property type="match status" value="1"/>
</dbReference>
<dbReference type="InterPro" id="IPR028098">
    <property type="entry name" value="Glyco_trans_4-like_N"/>
</dbReference>
<dbReference type="PANTHER" id="PTHR34136:SF1">
    <property type="entry name" value="UDP-N-ACETYL-D-MANNOSAMINURONIC ACID TRANSFERASE"/>
    <property type="match status" value="1"/>
</dbReference>
<keyword evidence="6" id="KW-1185">Reference proteome</keyword>
<organism evidence="5 6">
    <name type="scientific">Bradyrhizobium jicamae</name>
    <dbReference type="NCBI Taxonomy" id="280332"/>
    <lineage>
        <taxon>Bacteria</taxon>
        <taxon>Pseudomonadati</taxon>
        <taxon>Pseudomonadota</taxon>
        <taxon>Alphaproteobacteria</taxon>
        <taxon>Hyphomicrobiales</taxon>
        <taxon>Nitrobacteraceae</taxon>
        <taxon>Bradyrhizobium</taxon>
    </lineage>
</organism>
<dbReference type="STRING" id="280332.CQ12_28625"/>
<evidence type="ECO:0000256" key="2">
    <source>
        <dbReference type="ARBA" id="ARBA00022679"/>
    </source>
</evidence>
<dbReference type="CDD" id="cd06533">
    <property type="entry name" value="Glyco_transf_WecG_TagA"/>
    <property type="match status" value="1"/>
</dbReference>
<evidence type="ECO:0000259" key="4">
    <source>
        <dbReference type="Pfam" id="PF13439"/>
    </source>
</evidence>
<dbReference type="EMBL" id="LLXZ01000010">
    <property type="protein sequence ID" value="KRR14835.1"/>
    <property type="molecule type" value="Genomic_DNA"/>
</dbReference>
<dbReference type="InterPro" id="IPR001296">
    <property type="entry name" value="Glyco_trans_1"/>
</dbReference>
<dbReference type="Pfam" id="PF13439">
    <property type="entry name" value="Glyco_transf_4"/>
    <property type="match status" value="1"/>
</dbReference>
<dbReference type="Proteomes" id="UP000050863">
    <property type="component" value="Unassembled WGS sequence"/>
</dbReference>
<dbReference type="AlphaFoldDB" id="A0A0R3MB72"/>
<keyword evidence="1" id="KW-0328">Glycosyltransferase</keyword>
<evidence type="ECO:0000259" key="3">
    <source>
        <dbReference type="Pfam" id="PF00534"/>
    </source>
</evidence>